<keyword evidence="3" id="KW-1185">Reference proteome</keyword>
<reference evidence="2 3" key="1">
    <citation type="submission" date="2020-08" db="EMBL/GenBank/DDBJ databases">
        <authorList>
            <person name="Newling K."/>
            <person name="Davey J."/>
            <person name="Forrester S."/>
        </authorList>
    </citation>
    <scope>NUCLEOTIDE SEQUENCE [LARGE SCALE GENOMIC DNA]</scope>
    <source>
        <strain evidence="3">Crithidia deanei Carvalho (ATCC PRA-265)</strain>
    </source>
</reference>
<feature type="compositionally biased region" description="Polar residues" evidence="1">
    <location>
        <begin position="178"/>
        <end position="195"/>
    </location>
</feature>
<feature type="region of interest" description="Disordered" evidence="1">
    <location>
        <begin position="1"/>
        <end position="33"/>
    </location>
</feature>
<organism evidence="2 3">
    <name type="scientific">Angomonas deanei</name>
    <dbReference type="NCBI Taxonomy" id="59799"/>
    <lineage>
        <taxon>Eukaryota</taxon>
        <taxon>Discoba</taxon>
        <taxon>Euglenozoa</taxon>
        <taxon>Kinetoplastea</taxon>
        <taxon>Metakinetoplastina</taxon>
        <taxon>Trypanosomatida</taxon>
        <taxon>Trypanosomatidae</taxon>
        <taxon>Strigomonadinae</taxon>
        <taxon>Angomonas</taxon>
    </lineage>
</organism>
<name>A0A7G2C1K5_9TRYP</name>
<feature type="compositionally biased region" description="Low complexity" evidence="1">
    <location>
        <begin position="166"/>
        <end position="177"/>
    </location>
</feature>
<proteinExistence type="predicted"/>
<gene>
    <name evidence="2" type="ORF">ADEAN_000104300</name>
</gene>
<evidence type="ECO:0000313" key="2">
    <source>
        <dbReference type="EMBL" id="CAD2213600.1"/>
    </source>
</evidence>
<feature type="region of interest" description="Disordered" evidence="1">
    <location>
        <begin position="164"/>
        <end position="221"/>
    </location>
</feature>
<feature type="compositionally biased region" description="Polar residues" evidence="1">
    <location>
        <begin position="15"/>
        <end position="24"/>
    </location>
</feature>
<dbReference type="AlphaFoldDB" id="A0A7G2C1K5"/>
<evidence type="ECO:0000313" key="3">
    <source>
        <dbReference type="Proteomes" id="UP000515908"/>
    </source>
</evidence>
<evidence type="ECO:0000256" key="1">
    <source>
        <dbReference type="SAM" id="MobiDB-lite"/>
    </source>
</evidence>
<dbReference type="Proteomes" id="UP000515908">
    <property type="component" value="Chromosome 02"/>
</dbReference>
<protein>
    <submittedName>
        <fullName evidence="2">Uncharacterized protein</fullName>
    </submittedName>
</protein>
<dbReference type="VEuPathDB" id="TriTrypDB:ADEAN_000104300"/>
<sequence length="221" mass="23975">MRKADHTPTVKTLLVTAQDTPTTERSPRGTDGNVSYSFEGLLLEEAHLSQEASPRRAARPTTQHTAEDVVNLSTTAAPTALRRLSDPTPVNSSVEQYAVSYSYDRMTTEAEESDVAVRVASNPPSPFGPFDFLPLIPPVDQKDGLVNSRLTTDHLTHIVAGDLVESNANSPNQSNQAMTTEPTSGSPVKVNNPSLHGTVDGSVPRPARRPRERRVSFVDHK</sequence>
<accession>A0A7G2C1K5</accession>
<dbReference type="EMBL" id="LR877146">
    <property type="protein sequence ID" value="CAD2213600.1"/>
    <property type="molecule type" value="Genomic_DNA"/>
</dbReference>